<evidence type="ECO:0000313" key="2">
    <source>
        <dbReference type="EMBL" id="ROJ24396.1"/>
    </source>
</evidence>
<evidence type="ECO:0000256" key="1">
    <source>
        <dbReference type="SAM" id="MobiDB-lite"/>
    </source>
</evidence>
<keyword evidence="3" id="KW-1185">Reference proteome</keyword>
<protein>
    <submittedName>
        <fullName evidence="2">Uncharacterized protein</fullName>
    </submittedName>
</protein>
<evidence type="ECO:0000313" key="3">
    <source>
        <dbReference type="Proteomes" id="UP000281406"/>
    </source>
</evidence>
<feature type="compositionally biased region" description="Low complexity" evidence="1">
    <location>
        <begin position="27"/>
        <end position="39"/>
    </location>
</feature>
<reference evidence="2 3" key="1">
    <citation type="submission" date="2018-10" db="EMBL/GenBank/DDBJ databases">
        <title>Genome assembly for a Yunnan-Guizhou Plateau 3E fish, Anabarilius grahami (Regan), and its evolutionary and genetic applications.</title>
        <authorList>
            <person name="Jiang W."/>
        </authorList>
    </citation>
    <scope>NUCLEOTIDE SEQUENCE [LARGE SCALE GENOMIC DNA]</scope>
    <source>
        <strain evidence="2">AG-KIZ</strain>
        <tissue evidence="2">Muscle</tissue>
    </source>
</reference>
<dbReference type="Proteomes" id="UP000281406">
    <property type="component" value="Unassembled WGS sequence"/>
</dbReference>
<gene>
    <name evidence="2" type="ORF">DPX16_20949</name>
</gene>
<comment type="caution">
    <text evidence="2">The sequence shown here is derived from an EMBL/GenBank/DDBJ whole genome shotgun (WGS) entry which is preliminary data.</text>
</comment>
<dbReference type="EMBL" id="RJVU01063551">
    <property type="protein sequence ID" value="ROJ24396.1"/>
    <property type="molecule type" value="Genomic_DNA"/>
</dbReference>
<feature type="compositionally biased region" description="Basic and acidic residues" evidence="1">
    <location>
        <begin position="43"/>
        <end position="66"/>
    </location>
</feature>
<sequence length="82" mass="9335">MVVSARKSRCKMIVLGSVVMSEDVKNPTKNNNWNMNTKTSTPTEEHTRKQKDINGRLQQRSDKHETKDKALYGLTVIGNSCR</sequence>
<dbReference type="AlphaFoldDB" id="A0A3N0XQF6"/>
<name>A0A3N0XQF6_ANAGA</name>
<organism evidence="2 3">
    <name type="scientific">Anabarilius grahami</name>
    <name type="common">Kanglang fish</name>
    <name type="synonym">Barilius grahami</name>
    <dbReference type="NCBI Taxonomy" id="495550"/>
    <lineage>
        <taxon>Eukaryota</taxon>
        <taxon>Metazoa</taxon>
        <taxon>Chordata</taxon>
        <taxon>Craniata</taxon>
        <taxon>Vertebrata</taxon>
        <taxon>Euteleostomi</taxon>
        <taxon>Actinopterygii</taxon>
        <taxon>Neopterygii</taxon>
        <taxon>Teleostei</taxon>
        <taxon>Ostariophysi</taxon>
        <taxon>Cypriniformes</taxon>
        <taxon>Xenocyprididae</taxon>
        <taxon>Xenocypridinae</taxon>
        <taxon>Xenocypridinae incertae sedis</taxon>
        <taxon>Anabarilius</taxon>
    </lineage>
</organism>
<proteinExistence type="predicted"/>
<accession>A0A3N0XQF6</accession>
<feature type="region of interest" description="Disordered" evidence="1">
    <location>
        <begin position="24"/>
        <end position="66"/>
    </location>
</feature>